<dbReference type="PROSITE" id="PS00712">
    <property type="entry name" value="RIBOSOMAL_S17E"/>
    <property type="match status" value="1"/>
</dbReference>
<dbReference type="InterPro" id="IPR018273">
    <property type="entry name" value="Ribosomal_eS17_CS"/>
</dbReference>
<evidence type="ECO:0000256" key="2">
    <source>
        <dbReference type="ARBA" id="ARBA00022980"/>
    </source>
</evidence>
<evidence type="ECO:0000313" key="4">
    <source>
        <dbReference type="EMBL" id="KAG6758633.1"/>
    </source>
</evidence>
<name>A0A8X7YSC0_POPTO</name>
<dbReference type="PANTHER" id="PTHR10732">
    <property type="entry name" value="40S RIBOSOMAL PROTEIN S17"/>
    <property type="match status" value="1"/>
</dbReference>
<dbReference type="GO" id="GO:0005840">
    <property type="term" value="C:ribosome"/>
    <property type="evidence" value="ECO:0007669"/>
    <property type="project" value="UniProtKB-KW"/>
</dbReference>
<dbReference type="Proteomes" id="UP000886885">
    <property type="component" value="Chromosome 10D"/>
</dbReference>
<proteinExistence type="inferred from homology"/>
<dbReference type="Pfam" id="PF00833">
    <property type="entry name" value="Ribosomal_S17e"/>
    <property type="match status" value="1"/>
</dbReference>
<sequence length="209" mass="23736">MGRVRTKTVKKSSRQVIERYYSKMTLDFHTNKKILEEVAIIPSKRLRNKIAGFSTHLMKRIQKGPVRGISLKLQEEERERRMDFVPEESAIKIHEIKVDKETIDMLAALGMSDVPGLVEVEPQPMIPTQGFGRGGGARSFIRHHYSGESVICSALDFIKQAVEPPMFNGDSHAIVHYKLVPLQNDLSFHEQEFLIPVGGCLQRAECPRL</sequence>
<dbReference type="GO" id="GO:0003729">
    <property type="term" value="F:mRNA binding"/>
    <property type="evidence" value="ECO:0007669"/>
    <property type="project" value="UniProtKB-ARBA"/>
</dbReference>
<protein>
    <recommendedName>
        <fullName evidence="6">40S ribosomal protein S17</fullName>
    </recommendedName>
</protein>
<keyword evidence="2" id="KW-0689">Ribosomal protein</keyword>
<comment type="similarity">
    <text evidence="1">Belongs to the eukaryotic ribosomal protein eS17 family.</text>
</comment>
<comment type="caution">
    <text evidence="4">The sequence shown here is derived from an EMBL/GenBank/DDBJ whole genome shotgun (WGS) entry which is preliminary data.</text>
</comment>
<organism evidence="4 5">
    <name type="scientific">Populus tomentosa</name>
    <name type="common">Chinese white poplar</name>
    <dbReference type="NCBI Taxonomy" id="118781"/>
    <lineage>
        <taxon>Eukaryota</taxon>
        <taxon>Viridiplantae</taxon>
        <taxon>Streptophyta</taxon>
        <taxon>Embryophyta</taxon>
        <taxon>Tracheophyta</taxon>
        <taxon>Spermatophyta</taxon>
        <taxon>Magnoliopsida</taxon>
        <taxon>eudicotyledons</taxon>
        <taxon>Gunneridae</taxon>
        <taxon>Pentapetalae</taxon>
        <taxon>rosids</taxon>
        <taxon>fabids</taxon>
        <taxon>Malpighiales</taxon>
        <taxon>Salicaceae</taxon>
        <taxon>Saliceae</taxon>
        <taxon>Populus</taxon>
    </lineage>
</organism>
<dbReference type="OrthoDB" id="1727351at2759"/>
<accession>A0A8X7YSC0</accession>
<dbReference type="FunFam" id="1.10.60.20:FF:000001">
    <property type="entry name" value="40S ribosomal protein S17"/>
    <property type="match status" value="1"/>
</dbReference>
<evidence type="ECO:0008006" key="6">
    <source>
        <dbReference type="Google" id="ProtNLM"/>
    </source>
</evidence>
<evidence type="ECO:0000256" key="1">
    <source>
        <dbReference type="ARBA" id="ARBA00010444"/>
    </source>
</evidence>
<reference evidence="4" key="1">
    <citation type="journal article" date="2020" name="bioRxiv">
        <title>Hybrid origin of Populus tomentosa Carr. identified through genome sequencing and phylogenomic analysis.</title>
        <authorList>
            <person name="An X."/>
            <person name="Gao K."/>
            <person name="Chen Z."/>
            <person name="Li J."/>
            <person name="Yang X."/>
            <person name="Yang X."/>
            <person name="Zhou J."/>
            <person name="Guo T."/>
            <person name="Zhao T."/>
            <person name="Huang S."/>
            <person name="Miao D."/>
            <person name="Khan W.U."/>
            <person name="Rao P."/>
            <person name="Ye M."/>
            <person name="Lei B."/>
            <person name="Liao W."/>
            <person name="Wang J."/>
            <person name="Ji L."/>
            <person name="Li Y."/>
            <person name="Guo B."/>
            <person name="Mustafa N.S."/>
            <person name="Li S."/>
            <person name="Yun Q."/>
            <person name="Keller S.R."/>
            <person name="Mao J."/>
            <person name="Zhang R."/>
            <person name="Strauss S.H."/>
        </authorList>
    </citation>
    <scope>NUCLEOTIDE SEQUENCE</scope>
    <source>
        <strain evidence="4">GM15</strain>
        <tissue evidence="4">Leaf</tissue>
    </source>
</reference>
<dbReference type="PANTHER" id="PTHR10732:SF26">
    <property type="entry name" value="SMALL RIBOSOMAL SUBUNIT PROTEIN ES17W"/>
    <property type="match status" value="1"/>
</dbReference>
<dbReference type="AlphaFoldDB" id="A0A8X7YSC0"/>
<dbReference type="HAMAP" id="MF_00511">
    <property type="entry name" value="Ribosomal_eS17"/>
    <property type="match status" value="1"/>
</dbReference>
<dbReference type="GO" id="GO:1990904">
    <property type="term" value="C:ribonucleoprotein complex"/>
    <property type="evidence" value="ECO:0007669"/>
    <property type="project" value="UniProtKB-KW"/>
</dbReference>
<evidence type="ECO:0000313" key="5">
    <source>
        <dbReference type="Proteomes" id="UP000886885"/>
    </source>
</evidence>
<dbReference type="GO" id="GO:0006412">
    <property type="term" value="P:translation"/>
    <property type="evidence" value="ECO:0007669"/>
    <property type="project" value="InterPro"/>
</dbReference>
<evidence type="ECO:0000256" key="3">
    <source>
        <dbReference type="ARBA" id="ARBA00023274"/>
    </source>
</evidence>
<dbReference type="GO" id="GO:0003735">
    <property type="term" value="F:structural constituent of ribosome"/>
    <property type="evidence" value="ECO:0007669"/>
    <property type="project" value="InterPro"/>
</dbReference>
<keyword evidence="5" id="KW-1185">Reference proteome</keyword>
<dbReference type="EMBL" id="JAAWWB010000020">
    <property type="protein sequence ID" value="KAG6758633.1"/>
    <property type="molecule type" value="Genomic_DNA"/>
</dbReference>
<keyword evidence="3" id="KW-0687">Ribonucleoprotein</keyword>
<gene>
    <name evidence="4" type="ORF">POTOM_038992</name>
</gene>
<dbReference type="InterPro" id="IPR001210">
    <property type="entry name" value="Ribosomal_eS17"/>
</dbReference>